<dbReference type="KEGG" id="dvn:HQ394_09525"/>
<evidence type="ECO:0000313" key="2">
    <source>
        <dbReference type="EMBL" id="QNT69529.1"/>
    </source>
</evidence>
<dbReference type="AlphaFoldDB" id="A0A7H1N1E3"/>
<name>A0A7H1N1E3_9PROT</name>
<evidence type="ECO:0000313" key="3">
    <source>
        <dbReference type="Proteomes" id="UP000516369"/>
    </source>
</evidence>
<reference evidence="2 3" key="1">
    <citation type="submission" date="2020-05" db="EMBL/GenBank/DDBJ databases">
        <title>Complete closed genome sequence of Defluviicoccus vanus.</title>
        <authorList>
            <person name="Bessarab I."/>
            <person name="Arumugam K."/>
            <person name="Maszenan A.M."/>
            <person name="Seviour R.J."/>
            <person name="Williams R.B."/>
        </authorList>
    </citation>
    <scope>NUCLEOTIDE SEQUENCE [LARGE SCALE GENOMIC DNA]</scope>
    <source>
        <strain evidence="2 3">Ben 114</strain>
    </source>
</reference>
<protein>
    <submittedName>
        <fullName evidence="2">Uncharacterized protein</fullName>
    </submittedName>
</protein>
<keyword evidence="3" id="KW-1185">Reference proteome</keyword>
<gene>
    <name evidence="2" type="ORF">HQ394_09525</name>
</gene>
<keyword evidence="1" id="KW-1133">Transmembrane helix</keyword>
<dbReference type="EMBL" id="CP053923">
    <property type="protein sequence ID" value="QNT69529.1"/>
    <property type="molecule type" value="Genomic_DNA"/>
</dbReference>
<keyword evidence="1" id="KW-0812">Transmembrane</keyword>
<proteinExistence type="predicted"/>
<organism evidence="2 3">
    <name type="scientific">Defluviicoccus vanus</name>
    <dbReference type="NCBI Taxonomy" id="111831"/>
    <lineage>
        <taxon>Bacteria</taxon>
        <taxon>Pseudomonadati</taxon>
        <taxon>Pseudomonadota</taxon>
        <taxon>Alphaproteobacteria</taxon>
        <taxon>Rhodospirillales</taxon>
        <taxon>Rhodospirillaceae</taxon>
        <taxon>Defluviicoccus</taxon>
    </lineage>
</organism>
<evidence type="ECO:0000256" key="1">
    <source>
        <dbReference type="SAM" id="Phobius"/>
    </source>
</evidence>
<dbReference type="Proteomes" id="UP000516369">
    <property type="component" value="Chromosome"/>
</dbReference>
<sequence length="126" mass="14907">MDKNNMDILSGYMNQSAQIDTLWNIFMGIHVAVFIGLNKVARPFWAIEIIGIMIGYFIFSWLNFQALYIDYKLLAIFARGIMATLHENANKEFLELYTFMTTYQYGDRIRYNILIHLGEFLLLWFI</sequence>
<feature type="transmembrane region" description="Helical" evidence="1">
    <location>
        <begin position="21"/>
        <end position="38"/>
    </location>
</feature>
<accession>A0A7H1N1E3</accession>
<keyword evidence="1" id="KW-0472">Membrane</keyword>
<feature type="transmembrane region" description="Helical" evidence="1">
    <location>
        <begin position="44"/>
        <end position="64"/>
    </location>
</feature>